<organism evidence="5">
    <name type="scientific">Thermoleptolyngbya oregonensis NK1-22</name>
    <dbReference type="NCBI Taxonomy" id="2547457"/>
    <lineage>
        <taxon>Bacteria</taxon>
        <taxon>Bacillati</taxon>
        <taxon>Cyanobacteriota</taxon>
        <taxon>Cyanophyceae</taxon>
        <taxon>Oculatellales</taxon>
        <taxon>Oculatellaceae</taxon>
        <taxon>Thermoleptolyngbya</taxon>
    </lineage>
</organism>
<evidence type="ECO:0000256" key="3">
    <source>
        <dbReference type="PROSITE-ProRule" id="PRU00339"/>
    </source>
</evidence>
<keyword evidence="2 3" id="KW-0802">TPR repeat</keyword>
<feature type="repeat" description="TPR" evidence="3">
    <location>
        <begin position="71"/>
        <end position="104"/>
    </location>
</feature>
<feature type="chain" id="PRO_5041671989" evidence="4">
    <location>
        <begin position="35"/>
        <end position="774"/>
    </location>
</feature>
<accession>A0AA96Y0V9</accession>
<dbReference type="EMBL" id="CP053540">
    <property type="protein sequence ID" value="WOB42077.1"/>
    <property type="molecule type" value="Genomic_DNA"/>
</dbReference>
<dbReference type="PANTHER" id="PTHR44943">
    <property type="entry name" value="CELLULOSE SYNTHASE OPERON PROTEIN C"/>
    <property type="match status" value="1"/>
</dbReference>
<dbReference type="InterPro" id="IPR011990">
    <property type="entry name" value="TPR-like_helical_dom_sf"/>
</dbReference>
<dbReference type="PANTHER" id="PTHR44943:SF8">
    <property type="entry name" value="TPR REPEAT-CONTAINING PROTEIN MJ0263"/>
    <property type="match status" value="1"/>
</dbReference>
<dbReference type="AlphaFoldDB" id="A0AA96Y0V9"/>
<keyword evidence="4" id="KW-0732">Signal</keyword>
<name>A0AA96Y0V9_9CYAN</name>
<sequence>MKQLQTQISCLAGLALLSSSLLGTLTLTAPPALAQAVPSEVRRGYTLLNQGLVDQAIRVFQQVLRSNSQSLEAQLGLAIALRRAGRDADAFNAYRRVLELDPNNRLALLTVGVLGGFRPEWQAQGIEALNRLLTINPNDNEARAQRALLLGYQGRFAESLADYAIVLQNNPTPEAVLGAAEIHAYAGEYQRSLDLFNRYRATGRPIRDGQAIAYALALRETGSAGQAVEVLEAELRRFPQGSLRESRTLDSTTIQIRSALASAYAANGQVNQAASVITPLRGRQDSRLALARALNDIARYSSSPAYAQEAIALYREVLQSPQLTVGMAREVADVLSGYPSEQALALEVYRQLSQQQPTDVGLQVQVAVLERQVGLITNQTFQQRLQTYFQPLPPDPAQLRAIAQALIRLDSPGIELLPYYQALVNSGVNEPFLNFRIAQIHIRRGDLASARSALVAYSATSAGQQDPFAIQLLLAEIDRREGNPEAAAQRYQSILVSNPGDRGVVIGALQGLAGIRQSQGRTAEALTIYDQIVALDPTDYAKVLGRTSLAYQAGFLGVGEAEAVLNAWLASRPLTDTPPELYSLAGALPANPQREPLYNALLQADPENIPVRIRQLQVVSVRNPQLAQAQIRQIIARDPDNLGAYFVQAQLAQEQGNLGLSAQAYEEILRRSPGNIDALSALGGVRFQQRRYNSASMIYSEVLAIQPNNPAAQSALLGLTAAQGNKLEALAQIAAMQSQAAQMGGMNQVLVRQAQQIEESFLQQRGFQPYWERF</sequence>
<dbReference type="InterPro" id="IPR019734">
    <property type="entry name" value="TPR_rpt"/>
</dbReference>
<dbReference type="SMART" id="SM00028">
    <property type="entry name" value="TPR"/>
    <property type="match status" value="7"/>
</dbReference>
<evidence type="ECO:0000256" key="1">
    <source>
        <dbReference type="ARBA" id="ARBA00022737"/>
    </source>
</evidence>
<dbReference type="Pfam" id="PF13432">
    <property type="entry name" value="TPR_16"/>
    <property type="match status" value="4"/>
</dbReference>
<keyword evidence="1" id="KW-0677">Repeat</keyword>
<feature type="signal peptide" evidence="4">
    <location>
        <begin position="1"/>
        <end position="34"/>
    </location>
</feature>
<dbReference type="InterPro" id="IPR051685">
    <property type="entry name" value="Ycf3/AcsC/BcsC/TPR_MFPF"/>
</dbReference>
<dbReference type="RefSeq" id="WP_316790231.1">
    <property type="nucleotide sequence ID" value="NZ_CP053540.1"/>
</dbReference>
<dbReference type="PROSITE" id="PS50005">
    <property type="entry name" value="TPR"/>
    <property type="match status" value="2"/>
</dbReference>
<dbReference type="Pfam" id="PF13176">
    <property type="entry name" value="TPR_7"/>
    <property type="match status" value="1"/>
</dbReference>
<dbReference type="Gene3D" id="1.25.40.10">
    <property type="entry name" value="Tetratricopeptide repeat domain"/>
    <property type="match status" value="2"/>
</dbReference>
<dbReference type="KEGG" id="tog:HNI00_02015"/>
<reference evidence="5" key="1">
    <citation type="submission" date="2020-05" db="EMBL/GenBank/DDBJ databases">
        <authorList>
            <person name="Zhu T."/>
            <person name="Keshari N."/>
            <person name="Lu X."/>
        </authorList>
    </citation>
    <scope>NUCLEOTIDE SEQUENCE</scope>
    <source>
        <strain evidence="5">NK1-22</strain>
    </source>
</reference>
<gene>
    <name evidence="5" type="ORF">HNI00_02015</name>
</gene>
<feature type="repeat" description="TPR" evidence="3">
    <location>
        <begin position="676"/>
        <end position="709"/>
    </location>
</feature>
<evidence type="ECO:0000256" key="4">
    <source>
        <dbReference type="SAM" id="SignalP"/>
    </source>
</evidence>
<proteinExistence type="predicted"/>
<evidence type="ECO:0000313" key="5">
    <source>
        <dbReference type="EMBL" id="WOB42077.1"/>
    </source>
</evidence>
<evidence type="ECO:0000256" key="2">
    <source>
        <dbReference type="ARBA" id="ARBA00022803"/>
    </source>
</evidence>
<dbReference type="SUPFAM" id="SSF48452">
    <property type="entry name" value="TPR-like"/>
    <property type="match status" value="3"/>
</dbReference>
<protein>
    <submittedName>
        <fullName evidence="5">Tetratricopeptide repeat protein</fullName>
    </submittedName>
</protein>